<dbReference type="Proteomes" id="UP000192674">
    <property type="component" value="Unassembled WGS sequence"/>
</dbReference>
<dbReference type="OrthoDB" id="9935217at2"/>
<evidence type="ECO:0000313" key="1">
    <source>
        <dbReference type="EMBL" id="SMD14533.1"/>
    </source>
</evidence>
<name>A0A1Y5XV00_KIBAR</name>
<dbReference type="AlphaFoldDB" id="A0A1Y5XV00"/>
<organism evidence="1 2">
    <name type="scientific">Kibdelosporangium aridum</name>
    <dbReference type="NCBI Taxonomy" id="2030"/>
    <lineage>
        <taxon>Bacteria</taxon>
        <taxon>Bacillati</taxon>
        <taxon>Actinomycetota</taxon>
        <taxon>Actinomycetes</taxon>
        <taxon>Pseudonocardiales</taxon>
        <taxon>Pseudonocardiaceae</taxon>
        <taxon>Kibdelosporangium</taxon>
    </lineage>
</organism>
<evidence type="ECO:0000313" key="2">
    <source>
        <dbReference type="Proteomes" id="UP000192674"/>
    </source>
</evidence>
<reference evidence="1 2" key="1">
    <citation type="submission" date="2017-04" db="EMBL/GenBank/DDBJ databases">
        <authorList>
            <person name="Afonso C.L."/>
            <person name="Miller P.J."/>
            <person name="Scott M.A."/>
            <person name="Spackman E."/>
            <person name="Goraichik I."/>
            <person name="Dimitrov K.M."/>
            <person name="Suarez D.L."/>
            <person name="Swayne D.E."/>
        </authorList>
    </citation>
    <scope>NUCLEOTIDE SEQUENCE [LARGE SCALE GENOMIC DNA]</scope>
    <source>
        <strain evidence="1 2">DSM 43828</strain>
    </source>
</reference>
<keyword evidence="2" id="KW-1185">Reference proteome</keyword>
<gene>
    <name evidence="1" type="ORF">SAMN05661093_05063</name>
</gene>
<protein>
    <submittedName>
        <fullName evidence="1">Uncharacterized protein</fullName>
    </submittedName>
</protein>
<sequence length="113" mass="13241">MSYVESAAEGFWDYVREGMPKDSLDNCTSVEQVILHWVMYGDAVADCSFNYHLYLSAIADIFAQWHDGRWVEGKETAIPDSIVRARAKRSDRIYGEIFDPYTFVVYDKWKRNR</sequence>
<accession>A0A1Y5XV00</accession>
<proteinExistence type="predicted"/>
<dbReference type="RefSeq" id="WP_084429507.1">
    <property type="nucleotide sequence ID" value="NZ_FWXV01000004.1"/>
</dbReference>
<dbReference type="EMBL" id="FWXV01000004">
    <property type="protein sequence ID" value="SMD14533.1"/>
    <property type="molecule type" value="Genomic_DNA"/>
</dbReference>